<protein>
    <submittedName>
        <fullName evidence="2">Uncharacterized protein</fullName>
    </submittedName>
</protein>
<dbReference type="PROSITE" id="PS51257">
    <property type="entry name" value="PROKAR_LIPOPROTEIN"/>
    <property type="match status" value="1"/>
</dbReference>
<evidence type="ECO:0000313" key="3">
    <source>
        <dbReference type="Proteomes" id="UP000324222"/>
    </source>
</evidence>
<sequence length="98" mass="10771">MTQKEVAPKCSTTHIAVTGCTSRLTGIEVLHKHALQQTLVGVKPERPQPALPPRCWRLFGTQQPSLTQSPGHCTTTPWRRPHPHPRLSALSHTSGRGV</sequence>
<dbReference type="EMBL" id="VSRR010001618">
    <property type="protein sequence ID" value="MPC26580.1"/>
    <property type="molecule type" value="Genomic_DNA"/>
</dbReference>
<proteinExistence type="predicted"/>
<feature type="region of interest" description="Disordered" evidence="1">
    <location>
        <begin position="61"/>
        <end position="98"/>
    </location>
</feature>
<evidence type="ECO:0000256" key="1">
    <source>
        <dbReference type="SAM" id="MobiDB-lite"/>
    </source>
</evidence>
<dbReference type="Proteomes" id="UP000324222">
    <property type="component" value="Unassembled WGS sequence"/>
</dbReference>
<name>A0A5B7DYE3_PORTR</name>
<organism evidence="2 3">
    <name type="scientific">Portunus trituberculatus</name>
    <name type="common">Swimming crab</name>
    <name type="synonym">Neptunus trituberculatus</name>
    <dbReference type="NCBI Taxonomy" id="210409"/>
    <lineage>
        <taxon>Eukaryota</taxon>
        <taxon>Metazoa</taxon>
        <taxon>Ecdysozoa</taxon>
        <taxon>Arthropoda</taxon>
        <taxon>Crustacea</taxon>
        <taxon>Multicrustacea</taxon>
        <taxon>Malacostraca</taxon>
        <taxon>Eumalacostraca</taxon>
        <taxon>Eucarida</taxon>
        <taxon>Decapoda</taxon>
        <taxon>Pleocyemata</taxon>
        <taxon>Brachyura</taxon>
        <taxon>Eubrachyura</taxon>
        <taxon>Portunoidea</taxon>
        <taxon>Portunidae</taxon>
        <taxon>Portuninae</taxon>
        <taxon>Portunus</taxon>
    </lineage>
</organism>
<comment type="caution">
    <text evidence="2">The sequence shown here is derived from an EMBL/GenBank/DDBJ whole genome shotgun (WGS) entry which is preliminary data.</text>
</comment>
<evidence type="ECO:0000313" key="2">
    <source>
        <dbReference type="EMBL" id="MPC26580.1"/>
    </source>
</evidence>
<feature type="compositionally biased region" description="Polar residues" evidence="1">
    <location>
        <begin position="61"/>
        <end position="71"/>
    </location>
</feature>
<accession>A0A5B7DYE3</accession>
<gene>
    <name evidence="2" type="ORF">E2C01_019722</name>
</gene>
<reference evidence="2 3" key="1">
    <citation type="submission" date="2019-05" db="EMBL/GenBank/DDBJ databases">
        <title>Another draft genome of Portunus trituberculatus and its Hox gene families provides insights of decapod evolution.</title>
        <authorList>
            <person name="Jeong J.-H."/>
            <person name="Song I."/>
            <person name="Kim S."/>
            <person name="Choi T."/>
            <person name="Kim D."/>
            <person name="Ryu S."/>
            <person name="Kim W."/>
        </authorList>
    </citation>
    <scope>NUCLEOTIDE SEQUENCE [LARGE SCALE GENOMIC DNA]</scope>
    <source>
        <tissue evidence="2">Muscle</tissue>
    </source>
</reference>
<keyword evidence="3" id="KW-1185">Reference proteome</keyword>
<dbReference type="AlphaFoldDB" id="A0A5B7DYE3"/>